<dbReference type="GO" id="GO:0006935">
    <property type="term" value="P:chemotaxis"/>
    <property type="evidence" value="ECO:0007669"/>
    <property type="project" value="UniProtKB-KW"/>
</dbReference>
<keyword evidence="4" id="KW-0175">Coiled coil</keyword>
<dbReference type="InterPro" id="IPR051310">
    <property type="entry name" value="MCP_chemotaxis"/>
</dbReference>
<evidence type="ECO:0000256" key="2">
    <source>
        <dbReference type="ARBA" id="ARBA00029447"/>
    </source>
</evidence>
<keyword evidence="6" id="KW-0812">Transmembrane</keyword>
<dbReference type="PANTHER" id="PTHR43531">
    <property type="entry name" value="PROTEIN ICFG"/>
    <property type="match status" value="1"/>
</dbReference>
<feature type="domain" description="Methyl-accepting transducer" evidence="7">
    <location>
        <begin position="309"/>
        <end position="538"/>
    </location>
</feature>
<feature type="transmembrane region" description="Helical" evidence="6">
    <location>
        <begin position="182"/>
        <end position="204"/>
    </location>
</feature>
<keyword evidence="6" id="KW-0472">Membrane</keyword>
<sequence length="590" mass="63568">MKNMKVGKRLGLGFGVTILASIILMLLAISAVKKVGNLSNELYTGPFVGATEAMEFSKDAYKIESILYHAMLEEDLDKYKDELEEVAANAGESLDALEKLESSQMETLDDMKAISDQVVTVRLEIMDLMEKGEWKEAKVSLLGQFAPTITECAEKAEALYQESYENAASFDTQADSTVASTMWLLLGVFAALLVVVVVLTSYLIKGITKPIEQLEEAYGKMSKGYVNQNVEYEGEDELGALAESFRITSRGLYGVVSDLTYLMDEMANGNFNIRTRAEEMYVGDFQPILESIRRMNENLSSTLSQINDASDQVASGAEQVSSGAQGLSQGATEQASSVQELAATINEISEQVRLTADNAKEAKGQVEDAGRELSRSNQSMEEMMQAMSEISSKSSEIGKIIKTIEDIAFQTNILALNAAVEAARAGEAGKGFAVVADEVRNLASKSAEAAKNTTLLIEGSIAAVEDGTRIAEQTAGALSATVESTKKAVETVEKISDAAEHQAESVAEVTQGVDQISSVVQTNSATAEESAATSEELSGQSQILKGLVNRFQLRDEDARIGSYGAPDAEVNSLPEDTYITAPSYDNYSKY</sequence>
<dbReference type="GO" id="GO:0016020">
    <property type="term" value="C:membrane"/>
    <property type="evidence" value="ECO:0007669"/>
    <property type="project" value="InterPro"/>
</dbReference>
<dbReference type="GO" id="GO:0007165">
    <property type="term" value="P:signal transduction"/>
    <property type="evidence" value="ECO:0007669"/>
    <property type="project" value="UniProtKB-KW"/>
</dbReference>
<dbReference type="InterPro" id="IPR024478">
    <property type="entry name" value="HlyB_4HB_MCP"/>
</dbReference>
<dbReference type="PANTHER" id="PTHR43531:SF11">
    <property type="entry name" value="METHYL-ACCEPTING CHEMOTAXIS PROTEIN 3"/>
    <property type="match status" value="1"/>
</dbReference>
<evidence type="ECO:0000313" key="10">
    <source>
        <dbReference type="Proteomes" id="UP001297422"/>
    </source>
</evidence>
<dbReference type="Gene3D" id="1.10.287.950">
    <property type="entry name" value="Methyl-accepting chemotaxis protein"/>
    <property type="match status" value="1"/>
</dbReference>
<comment type="similarity">
    <text evidence="2">Belongs to the methyl-accepting chemotaxis (MCP) protein family.</text>
</comment>
<dbReference type="CDD" id="cd11386">
    <property type="entry name" value="MCP_signal"/>
    <property type="match status" value="1"/>
</dbReference>
<evidence type="ECO:0000256" key="5">
    <source>
        <dbReference type="SAM" id="MobiDB-lite"/>
    </source>
</evidence>
<dbReference type="SMART" id="SM00283">
    <property type="entry name" value="MA"/>
    <property type="match status" value="1"/>
</dbReference>
<evidence type="ECO:0000256" key="6">
    <source>
        <dbReference type="SAM" id="Phobius"/>
    </source>
</evidence>
<proteinExistence type="inferred from homology"/>
<feature type="coiled-coil region" evidence="4">
    <location>
        <begin position="69"/>
        <end position="100"/>
    </location>
</feature>
<dbReference type="InterPro" id="IPR004089">
    <property type="entry name" value="MCPsignal_dom"/>
</dbReference>
<dbReference type="Pfam" id="PF00672">
    <property type="entry name" value="HAMP"/>
    <property type="match status" value="1"/>
</dbReference>
<feature type="domain" description="HAMP" evidence="8">
    <location>
        <begin position="205"/>
        <end position="257"/>
    </location>
</feature>
<keyword evidence="1" id="KW-0145">Chemotaxis</keyword>
<dbReference type="EMBL" id="JAJBNC010000030">
    <property type="protein sequence ID" value="MCB5495068.1"/>
    <property type="molecule type" value="Genomic_DNA"/>
</dbReference>
<dbReference type="Pfam" id="PF00015">
    <property type="entry name" value="MCPsignal"/>
    <property type="match status" value="1"/>
</dbReference>
<evidence type="ECO:0000256" key="3">
    <source>
        <dbReference type="PROSITE-ProRule" id="PRU00284"/>
    </source>
</evidence>
<evidence type="ECO:0000256" key="1">
    <source>
        <dbReference type="ARBA" id="ARBA00022500"/>
    </source>
</evidence>
<gene>
    <name evidence="9" type="ORF">LIQ10_15220</name>
</gene>
<dbReference type="SMART" id="SM00304">
    <property type="entry name" value="HAMP"/>
    <property type="match status" value="2"/>
</dbReference>
<evidence type="ECO:0000256" key="4">
    <source>
        <dbReference type="SAM" id="Coils"/>
    </source>
</evidence>
<evidence type="ECO:0000259" key="7">
    <source>
        <dbReference type="PROSITE" id="PS50111"/>
    </source>
</evidence>
<dbReference type="Proteomes" id="UP001297422">
    <property type="component" value="Unassembled WGS sequence"/>
</dbReference>
<dbReference type="InterPro" id="IPR003660">
    <property type="entry name" value="HAMP_dom"/>
</dbReference>
<feature type="region of interest" description="Disordered" evidence="5">
    <location>
        <begin position="310"/>
        <end position="332"/>
    </location>
</feature>
<evidence type="ECO:0000259" key="8">
    <source>
        <dbReference type="PROSITE" id="PS50885"/>
    </source>
</evidence>
<name>A0AAJ1B1D7_MEDGN</name>
<protein>
    <submittedName>
        <fullName evidence="9">Methyl-accepting chemotaxis protein</fullName>
    </submittedName>
</protein>
<dbReference type="Gene3D" id="6.10.340.10">
    <property type="match status" value="1"/>
</dbReference>
<reference evidence="9" key="1">
    <citation type="submission" date="2021-10" db="EMBL/GenBank/DDBJ databases">
        <title>Collection of gut derived symbiotic bacterial strains cultured from healthy donors.</title>
        <authorList>
            <person name="Lin H."/>
            <person name="Littmann E."/>
            <person name="Claire K."/>
            <person name="Pamer E."/>
        </authorList>
    </citation>
    <scope>NUCLEOTIDE SEQUENCE</scope>
    <source>
        <strain evidence="9">MSK.23.4</strain>
    </source>
</reference>
<dbReference type="SUPFAM" id="SSF58104">
    <property type="entry name" value="Methyl-accepting chemotaxis protein (MCP) signaling domain"/>
    <property type="match status" value="1"/>
</dbReference>
<evidence type="ECO:0000313" key="9">
    <source>
        <dbReference type="EMBL" id="MCB5495068.1"/>
    </source>
</evidence>
<comment type="caution">
    <text evidence="9">The sequence shown here is derived from an EMBL/GenBank/DDBJ whole genome shotgun (WGS) entry which is preliminary data.</text>
</comment>
<keyword evidence="6" id="KW-1133">Transmembrane helix</keyword>
<dbReference type="PROSITE" id="PS50111">
    <property type="entry name" value="CHEMOTAXIS_TRANSDUC_2"/>
    <property type="match status" value="1"/>
</dbReference>
<dbReference type="Pfam" id="PF12729">
    <property type="entry name" value="4HB_MCP_1"/>
    <property type="match status" value="1"/>
</dbReference>
<dbReference type="AlphaFoldDB" id="A0AAJ1B1D7"/>
<keyword evidence="3" id="KW-0807">Transducer</keyword>
<dbReference type="PROSITE" id="PS50885">
    <property type="entry name" value="HAMP"/>
    <property type="match status" value="1"/>
</dbReference>
<dbReference type="RefSeq" id="WP_173879742.1">
    <property type="nucleotide sequence ID" value="NZ_JAAIMT010000032.1"/>
</dbReference>
<organism evidence="9 10">
    <name type="scientific">Mediterraneibacter gnavus</name>
    <name type="common">Ruminococcus gnavus</name>
    <dbReference type="NCBI Taxonomy" id="33038"/>
    <lineage>
        <taxon>Bacteria</taxon>
        <taxon>Bacillati</taxon>
        <taxon>Bacillota</taxon>
        <taxon>Clostridia</taxon>
        <taxon>Lachnospirales</taxon>
        <taxon>Lachnospiraceae</taxon>
        <taxon>Mediterraneibacter</taxon>
    </lineage>
</organism>
<dbReference type="CDD" id="cd06225">
    <property type="entry name" value="HAMP"/>
    <property type="match status" value="1"/>
</dbReference>
<feature type="transmembrane region" description="Helical" evidence="6">
    <location>
        <begin position="12"/>
        <end position="32"/>
    </location>
</feature>
<accession>A0AAJ1B1D7</accession>